<feature type="transmembrane region" description="Helical" evidence="8">
    <location>
        <begin position="340"/>
        <end position="362"/>
    </location>
</feature>
<evidence type="ECO:0000256" key="5">
    <source>
        <dbReference type="ARBA" id="ARBA00022989"/>
    </source>
</evidence>
<dbReference type="InterPro" id="IPR050382">
    <property type="entry name" value="MFS_Na/Anion_cotransporter"/>
</dbReference>
<keyword evidence="11" id="KW-1185">Reference proteome</keyword>
<feature type="compositionally biased region" description="Polar residues" evidence="7">
    <location>
        <begin position="568"/>
        <end position="578"/>
    </location>
</feature>
<keyword evidence="5 8" id="KW-1133">Transmembrane helix</keyword>
<feature type="transmembrane region" description="Helical" evidence="8">
    <location>
        <begin position="205"/>
        <end position="228"/>
    </location>
</feature>
<keyword evidence="6 8" id="KW-0472">Membrane</keyword>
<dbReference type="AlphaFoldDB" id="A0A226DVF7"/>
<keyword evidence="3 8" id="KW-0812">Transmembrane</keyword>
<dbReference type="Proteomes" id="UP000198287">
    <property type="component" value="Unassembled WGS sequence"/>
</dbReference>
<feature type="transmembrane region" description="Helical" evidence="8">
    <location>
        <begin position="293"/>
        <end position="320"/>
    </location>
</feature>
<dbReference type="FunFam" id="1.20.1250.20:FF:000003">
    <property type="entry name" value="Solute carrier family 17 member 3"/>
    <property type="match status" value="1"/>
</dbReference>
<dbReference type="SUPFAM" id="SSF103473">
    <property type="entry name" value="MFS general substrate transporter"/>
    <property type="match status" value="1"/>
</dbReference>
<feature type="region of interest" description="Disordered" evidence="7">
    <location>
        <begin position="497"/>
        <end position="578"/>
    </location>
</feature>
<feature type="transmembrane region" description="Helical" evidence="8">
    <location>
        <begin position="144"/>
        <end position="164"/>
    </location>
</feature>
<dbReference type="CDD" id="cd17318">
    <property type="entry name" value="MFS_SLC17"/>
    <property type="match status" value="1"/>
</dbReference>
<feature type="transmembrane region" description="Helical" evidence="8">
    <location>
        <begin position="170"/>
        <end position="193"/>
    </location>
</feature>
<feature type="transmembrane region" description="Helical" evidence="8">
    <location>
        <begin position="467"/>
        <end position="486"/>
    </location>
</feature>
<dbReference type="GO" id="GO:0015293">
    <property type="term" value="F:symporter activity"/>
    <property type="evidence" value="ECO:0007669"/>
    <property type="project" value="UniProtKB-KW"/>
</dbReference>
<proteinExistence type="predicted"/>
<evidence type="ECO:0000313" key="11">
    <source>
        <dbReference type="Proteomes" id="UP000198287"/>
    </source>
</evidence>
<organism evidence="10 11">
    <name type="scientific">Folsomia candida</name>
    <name type="common">Springtail</name>
    <dbReference type="NCBI Taxonomy" id="158441"/>
    <lineage>
        <taxon>Eukaryota</taxon>
        <taxon>Metazoa</taxon>
        <taxon>Ecdysozoa</taxon>
        <taxon>Arthropoda</taxon>
        <taxon>Hexapoda</taxon>
        <taxon>Collembola</taxon>
        <taxon>Entomobryomorpha</taxon>
        <taxon>Isotomoidea</taxon>
        <taxon>Isotomidae</taxon>
        <taxon>Proisotominae</taxon>
        <taxon>Folsomia</taxon>
    </lineage>
</organism>
<feature type="compositionally biased region" description="Basic and acidic residues" evidence="7">
    <location>
        <begin position="524"/>
        <end position="533"/>
    </location>
</feature>
<feature type="transmembrane region" description="Helical" evidence="8">
    <location>
        <begin position="234"/>
        <end position="256"/>
    </location>
</feature>
<evidence type="ECO:0000256" key="4">
    <source>
        <dbReference type="ARBA" id="ARBA00022847"/>
    </source>
</evidence>
<dbReference type="GO" id="GO:0016020">
    <property type="term" value="C:membrane"/>
    <property type="evidence" value="ECO:0007669"/>
    <property type="project" value="UniProtKB-SubCell"/>
</dbReference>
<accession>A0A226DVF7</accession>
<dbReference type="InterPro" id="IPR036259">
    <property type="entry name" value="MFS_trans_sf"/>
</dbReference>
<dbReference type="Pfam" id="PF07690">
    <property type="entry name" value="MFS_1"/>
    <property type="match status" value="1"/>
</dbReference>
<comment type="subcellular location">
    <subcellularLocation>
        <location evidence="1">Membrane</location>
        <topology evidence="1">Multi-pass membrane protein</topology>
    </subcellularLocation>
</comment>
<feature type="domain" description="Major facilitator superfamily (MFS) profile" evidence="9">
    <location>
        <begin position="37"/>
        <end position="491"/>
    </location>
</feature>
<evidence type="ECO:0000256" key="3">
    <source>
        <dbReference type="ARBA" id="ARBA00022692"/>
    </source>
</evidence>
<evidence type="ECO:0000313" key="10">
    <source>
        <dbReference type="EMBL" id="OXA48206.1"/>
    </source>
</evidence>
<name>A0A226DVF7_FOLCA</name>
<evidence type="ECO:0000256" key="6">
    <source>
        <dbReference type="ARBA" id="ARBA00023136"/>
    </source>
</evidence>
<feature type="transmembrane region" description="Helical" evidence="8">
    <location>
        <begin position="21"/>
        <end position="48"/>
    </location>
</feature>
<dbReference type="PROSITE" id="PS50850">
    <property type="entry name" value="MFS"/>
    <property type="match status" value="1"/>
</dbReference>
<dbReference type="GO" id="GO:0006820">
    <property type="term" value="P:monoatomic anion transport"/>
    <property type="evidence" value="ECO:0007669"/>
    <property type="project" value="TreeGrafter"/>
</dbReference>
<dbReference type="InterPro" id="IPR011701">
    <property type="entry name" value="MFS"/>
</dbReference>
<feature type="transmembrane region" description="Helical" evidence="8">
    <location>
        <begin position="432"/>
        <end position="455"/>
    </location>
</feature>
<reference evidence="10 11" key="1">
    <citation type="submission" date="2015-12" db="EMBL/GenBank/DDBJ databases">
        <title>The genome of Folsomia candida.</title>
        <authorList>
            <person name="Faddeeva A."/>
            <person name="Derks M.F."/>
            <person name="Anvar Y."/>
            <person name="Smit S."/>
            <person name="Van Straalen N."/>
            <person name="Roelofs D."/>
        </authorList>
    </citation>
    <scope>NUCLEOTIDE SEQUENCE [LARGE SCALE GENOMIC DNA]</scope>
    <source>
        <strain evidence="10 11">VU population</strain>
        <tissue evidence="10">Whole body</tissue>
    </source>
</reference>
<dbReference type="InterPro" id="IPR020846">
    <property type="entry name" value="MFS_dom"/>
</dbReference>
<evidence type="ECO:0000256" key="2">
    <source>
        <dbReference type="ARBA" id="ARBA00022448"/>
    </source>
</evidence>
<comment type="caution">
    <text evidence="10">The sequence shown here is derived from an EMBL/GenBank/DDBJ whole genome shotgun (WGS) entry which is preliminary data.</text>
</comment>
<dbReference type="PANTHER" id="PTHR11662">
    <property type="entry name" value="SOLUTE CARRIER FAMILY 17"/>
    <property type="match status" value="1"/>
</dbReference>
<sequence length="578" mass="63014">MNKVNPEDLIKPKGWGARHTLVLLGFMALGASYAMRFNLALAIVAMVADHPTKVVNPSSNEPVAAAASCQQHIAKKNGVANSSLETMEEESAKIANILRLDILKGDKLDWTEAEQGIVLGSFFYGYVLTQIPGGLLAQRYSAKWVLGMGILISAIFTIISPITAPWGKEYFIMCRFMEGLAGGSLVPSIQVILAKWLPPAERSGYVSCVFSGISVGTAITMVVTGFIIEHLGWPSVFYVIGVLSIFHFVAWMYFVYDTPDQHPRISVLEREYIKAAIGPSTTKVKLPTPWKKIFTSVPVIVIFISQTTKVWGLYTLLNLLPKYFKSVLHFDIKENSLTSASPQICMFIIATVVTHTGDWLIAKKYVSILTSRKLCNSIAQWGSCLAMIGAALSGCNRLWALIFVNFAVGFMGAGFGGCLVNVIDIAPNFAGVLMGIGNTFGSVTGFVAPGVAGWILSNNVTLERWQIVFFIAAGLMFFGNLSYIILAQTEELEWNRPPPGIGLSATPTPEPGTAEESSDEEIPELPKADDIAHPAHHAHPHRRHSGARRDSQAFIPAFNQPRAGRRYSTLSMGLSQES</sequence>
<evidence type="ECO:0000259" key="9">
    <source>
        <dbReference type="PROSITE" id="PS50850"/>
    </source>
</evidence>
<dbReference type="OMA" id="NTIAFCG"/>
<feature type="transmembrane region" description="Helical" evidence="8">
    <location>
        <begin position="374"/>
        <end position="392"/>
    </location>
</feature>
<keyword evidence="4" id="KW-0769">Symport</keyword>
<evidence type="ECO:0000256" key="7">
    <source>
        <dbReference type="SAM" id="MobiDB-lite"/>
    </source>
</evidence>
<evidence type="ECO:0000256" key="1">
    <source>
        <dbReference type="ARBA" id="ARBA00004141"/>
    </source>
</evidence>
<keyword evidence="2" id="KW-0813">Transport</keyword>
<dbReference type="PANTHER" id="PTHR11662:SF399">
    <property type="entry name" value="FI19708P1-RELATED"/>
    <property type="match status" value="1"/>
</dbReference>
<protein>
    <submittedName>
        <fullName evidence="10">Putative inorganic phosphate cotransporter</fullName>
    </submittedName>
</protein>
<dbReference type="EMBL" id="LNIX01000012">
    <property type="protein sequence ID" value="OXA48206.1"/>
    <property type="molecule type" value="Genomic_DNA"/>
</dbReference>
<feature type="compositionally biased region" description="Basic residues" evidence="7">
    <location>
        <begin position="534"/>
        <end position="546"/>
    </location>
</feature>
<evidence type="ECO:0000256" key="8">
    <source>
        <dbReference type="SAM" id="Phobius"/>
    </source>
</evidence>
<feature type="transmembrane region" description="Helical" evidence="8">
    <location>
        <begin position="117"/>
        <end position="137"/>
    </location>
</feature>
<feature type="transmembrane region" description="Helical" evidence="8">
    <location>
        <begin position="398"/>
        <end position="420"/>
    </location>
</feature>
<dbReference type="Gene3D" id="1.20.1250.20">
    <property type="entry name" value="MFS general substrate transporter like domains"/>
    <property type="match status" value="2"/>
</dbReference>
<gene>
    <name evidence="10" type="ORF">Fcan01_17010</name>
</gene>
<dbReference type="OrthoDB" id="2985014at2759"/>